<gene>
    <name evidence="3" type="ORF">FCC1311_003162</name>
</gene>
<dbReference type="EMBL" id="BEYU01000003">
    <property type="protein sequence ID" value="GBG24098.1"/>
    <property type="molecule type" value="Genomic_DNA"/>
</dbReference>
<dbReference type="AlphaFoldDB" id="A0A2R5G2Y9"/>
<name>A0A2R5G2Y9_9STRA</name>
<proteinExistence type="predicted"/>
<reference evidence="3 4" key="1">
    <citation type="submission" date="2017-12" db="EMBL/GenBank/DDBJ databases">
        <title>Sequencing, de novo assembly and annotation of complete genome of a new Thraustochytrid species, strain FCC1311.</title>
        <authorList>
            <person name="Sedici K."/>
            <person name="Godart F."/>
            <person name="Aiese Cigliano R."/>
            <person name="Sanseverino W."/>
            <person name="Barakat M."/>
            <person name="Ortet P."/>
            <person name="Marechal E."/>
            <person name="Cagnac O."/>
            <person name="Amato A."/>
        </authorList>
    </citation>
    <scope>NUCLEOTIDE SEQUENCE [LARGE SCALE GENOMIC DNA]</scope>
</reference>
<evidence type="ECO:0000256" key="2">
    <source>
        <dbReference type="SAM" id="MobiDB-lite"/>
    </source>
</evidence>
<evidence type="ECO:0000256" key="1">
    <source>
        <dbReference type="SAM" id="Coils"/>
    </source>
</evidence>
<keyword evidence="4" id="KW-1185">Reference proteome</keyword>
<sequence length="655" mass="74417">MQRKAKHYISAQKQNELHVSSLKAQIRAKDDQLKQHYQSIKQKSLARNMESKELRLEVRRLQARLLDMESQMGTRLKVTDMEREKSRVADEKALGLNAELVKVREAERRARRDVENMASRLSAECAKTTSLSEHLNRALEESKVWERKCAMLSEQEAEIKADLESANAAREATHVELQSIRAEVEVAQASLAKEQQVAQMAAQRNQEIHASALAQHDANLAKEKQSLTEALERAQKAQRAAEEDRAAFNAKLNDAKSTQTTLERAITDARAEVEARRIEVEDAQHARQTLEQELETARNLASSLENAYKEEQRRTDATQKALANAQEESAARTKALENAQGDLAKARAEQKDLEETRTRERKEFALQVEQAAEQAKSAATREGAHARAELESRAMAASRDAAAAKIETETTRQELDLARQELDRARQELKKARQEHGTSLERISEESKSSLRALQTRAESWRVKAENAEKALERKEHEVRLARGELARHASELERLAELQQLIERKGDQEGDLREILLSVKEQLAAHKALLNLRLLLKSAEATDAVTHLEFARVKEKNLEQQLQVLVYNVTACESHMTQCDPIATQKQQLTRTRRLEKLESQLKESATQRDDYLRTSQTNRDRLSQLLRQAETRLALSQSETLGKLPENVKTLWA</sequence>
<evidence type="ECO:0000313" key="3">
    <source>
        <dbReference type="EMBL" id="GBG24098.1"/>
    </source>
</evidence>
<comment type="caution">
    <text evidence="3">The sequence shown here is derived from an EMBL/GenBank/DDBJ whole genome shotgun (WGS) entry which is preliminary data.</text>
</comment>
<dbReference type="Proteomes" id="UP000241890">
    <property type="component" value="Unassembled WGS sequence"/>
</dbReference>
<feature type="compositionally biased region" description="Basic and acidic residues" evidence="2">
    <location>
        <begin position="308"/>
        <end position="317"/>
    </location>
</feature>
<feature type="coiled-coil region" evidence="1">
    <location>
        <begin position="596"/>
        <end position="641"/>
    </location>
</feature>
<accession>A0A2R5G2Y9</accession>
<protein>
    <submittedName>
        <fullName evidence="3">Laminin subunit beta-2</fullName>
    </submittedName>
</protein>
<evidence type="ECO:0000313" key="4">
    <source>
        <dbReference type="Proteomes" id="UP000241890"/>
    </source>
</evidence>
<feature type="coiled-coil region" evidence="1">
    <location>
        <begin position="387"/>
        <end position="492"/>
    </location>
</feature>
<organism evidence="3 4">
    <name type="scientific">Hondaea fermentalgiana</name>
    <dbReference type="NCBI Taxonomy" id="2315210"/>
    <lineage>
        <taxon>Eukaryota</taxon>
        <taxon>Sar</taxon>
        <taxon>Stramenopiles</taxon>
        <taxon>Bigyra</taxon>
        <taxon>Labyrinthulomycetes</taxon>
        <taxon>Thraustochytrida</taxon>
        <taxon>Thraustochytriidae</taxon>
        <taxon>Hondaea</taxon>
    </lineage>
</organism>
<feature type="region of interest" description="Disordered" evidence="2">
    <location>
        <begin position="308"/>
        <end position="332"/>
    </location>
</feature>
<keyword evidence="1" id="KW-0175">Coiled coil</keyword>
<dbReference type="InParanoid" id="A0A2R5G2Y9"/>